<accession>A0A2T0KHU4</accession>
<dbReference type="InterPro" id="IPR049249">
    <property type="entry name" value="DUF6882"/>
</dbReference>
<dbReference type="Pfam" id="PF21813">
    <property type="entry name" value="DUF6882"/>
    <property type="match status" value="1"/>
</dbReference>
<organism evidence="1 2">
    <name type="scientific">Actinoplanes italicus</name>
    <dbReference type="NCBI Taxonomy" id="113567"/>
    <lineage>
        <taxon>Bacteria</taxon>
        <taxon>Bacillati</taxon>
        <taxon>Actinomycetota</taxon>
        <taxon>Actinomycetes</taxon>
        <taxon>Micromonosporales</taxon>
        <taxon>Micromonosporaceae</taxon>
        <taxon>Actinoplanes</taxon>
    </lineage>
</organism>
<gene>
    <name evidence="1" type="ORF">CLV67_104335</name>
</gene>
<name>A0A2T0KHU4_9ACTN</name>
<sequence length="247" mass="27036">MPAHGVGTGGKGMSHCTGSLDRKARSVSSFEELFAQHVATGMARQLALADLLGDRGWQLDLNAGTVTFGNDLRYPVQLLGTESHADRTWLWAWANSASNLDPSLLQLAGWLREHGRGEGVRELYEPSLRLDRIDGHRLSLVASGLTGRPYYRGTYNGGAIFFHLENLPSRVQGAVTPERAFTVLGQVIQAFAVDHRTVVVNFLRQQGWRVDDGKAGVVGRHPDGSHMRVSFDQLGRISELTGGVQPR</sequence>
<evidence type="ECO:0000313" key="2">
    <source>
        <dbReference type="Proteomes" id="UP000239415"/>
    </source>
</evidence>
<evidence type="ECO:0000313" key="1">
    <source>
        <dbReference type="EMBL" id="PRX22807.1"/>
    </source>
</evidence>
<keyword evidence="2" id="KW-1185">Reference proteome</keyword>
<comment type="caution">
    <text evidence="1">The sequence shown here is derived from an EMBL/GenBank/DDBJ whole genome shotgun (WGS) entry which is preliminary data.</text>
</comment>
<proteinExistence type="predicted"/>
<dbReference type="AlphaFoldDB" id="A0A2T0KHU4"/>
<reference evidence="1 2" key="1">
    <citation type="submission" date="2018-03" db="EMBL/GenBank/DDBJ databases">
        <title>Genomic Encyclopedia of Archaeal and Bacterial Type Strains, Phase II (KMG-II): from individual species to whole genera.</title>
        <authorList>
            <person name="Goeker M."/>
        </authorList>
    </citation>
    <scope>NUCLEOTIDE SEQUENCE [LARGE SCALE GENOMIC DNA]</scope>
    <source>
        <strain evidence="1 2">DSM 43146</strain>
    </source>
</reference>
<dbReference type="Proteomes" id="UP000239415">
    <property type="component" value="Unassembled WGS sequence"/>
</dbReference>
<dbReference type="EMBL" id="PVMZ01000004">
    <property type="protein sequence ID" value="PRX22807.1"/>
    <property type="molecule type" value="Genomic_DNA"/>
</dbReference>
<protein>
    <submittedName>
        <fullName evidence="1">Uncharacterized protein</fullName>
    </submittedName>
</protein>